<dbReference type="Proteomes" id="UP000053664">
    <property type="component" value="Unassembled WGS sequence"/>
</dbReference>
<keyword evidence="1" id="KW-1133">Transmembrane helix</keyword>
<protein>
    <submittedName>
        <fullName evidence="2">Uncharacterized protein</fullName>
    </submittedName>
</protein>
<evidence type="ECO:0000256" key="1">
    <source>
        <dbReference type="SAM" id="Phobius"/>
    </source>
</evidence>
<gene>
    <name evidence="2" type="ORF">PFL1_03594</name>
</gene>
<name>A0A061HDT3_9BASI</name>
<dbReference type="PANTHER" id="PTHR28019">
    <property type="entry name" value="CELL MEMBRANE PROTEIN YLR413W-RELATED"/>
    <property type="match status" value="1"/>
</dbReference>
<dbReference type="PANTHER" id="PTHR28019:SF2">
    <property type="entry name" value="CELL MEMBRANE PROTEIN YLR413W-RELATED"/>
    <property type="match status" value="1"/>
</dbReference>
<feature type="transmembrane region" description="Helical" evidence="1">
    <location>
        <begin position="149"/>
        <end position="169"/>
    </location>
</feature>
<dbReference type="GO" id="GO:0031505">
    <property type="term" value="P:fungal-type cell wall organization"/>
    <property type="evidence" value="ECO:0007669"/>
    <property type="project" value="TreeGrafter"/>
</dbReference>
<dbReference type="InterPro" id="IPR009571">
    <property type="entry name" value="SUR7/Rim9-like_fungi"/>
</dbReference>
<dbReference type="EMBL" id="KE361633">
    <property type="protein sequence ID" value="EPQ28791.1"/>
    <property type="molecule type" value="Genomic_DNA"/>
</dbReference>
<dbReference type="HOGENOM" id="CLU_094315_0_0_1"/>
<dbReference type="GO" id="GO:0051285">
    <property type="term" value="C:cell cortex of cell tip"/>
    <property type="evidence" value="ECO:0007669"/>
    <property type="project" value="TreeGrafter"/>
</dbReference>
<dbReference type="Gene3D" id="1.20.140.150">
    <property type="match status" value="1"/>
</dbReference>
<reference evidence="2 3" key="1">
    <citation type="journal article" date="2013" name="Plant Cell">
        <title>The transition from a phytopathogenic smut ancestor to an anamorphic biocontrol agent deciphered by comparative whole-genome analysis.</title>
        <authorList>
            <person name="Lefebvre F."/>
            <person name="Joly D.L."/>
            <person name="Labbe C."/>
            <person name="Teichmann B."/>
            <person name="Linning R."/>
            <person name="Belzile F."/>
            <person name="Bakkeren G."/>
            <person name="Belanger R.R."/>
        </authorList>
    </citation>
    <scope>NUCLEOTIDE SEQUENCE [LARGE SCALE GENOMIC DNA]</scope>
    <source>
        <strain evidence="2 3">PF-1</strain>
    </source>
</reference>
<dbReference type="Pfam" id="PF06687">
    <property type="entry name" value="SUR7"/>
    <property type="match status" value="1"/>
</dbReference>
<feature type="transmembrane region" description="Helical" evidence="1">
    <location>
        <begin position="176"/>
        <end position="201"/>
    </location>
</feature>
<dbReference type="GO" id="GO:0005886">
    <property type="term" value="C:plasma membrane"/>
    <property type="evidence" value="ECO:0007669"/>
    <property type="project" value="InterPro"/>
</dbReference>
<evidence type="ECO:0000313" key="2">
    <source>
        <dbReference type="EMBL" id="EPQ28791.1"/>
    </source>
</evidence>
<dbReference type="AlphaFoldDB" id="A0A061HDT3"/>
<dbReference type="InterPro" id="IPR052413">
    <property type="entry name" value="SUR7_domain"/>
</dbReference>
<feature type="transmembrane region" description="Helical" evidence="1">
    <location>
        <begin position="221"/>
        <end position="241"/>
    </location>
</feature>
<dbReference type="eggNOG" id="ENOG502S1TA">
    <property type="taxonomic scope" value="Eukaryota"/>
</dbReference>
<dbReference type="RefSeq" id="XP_007879304.1">
    <property type="nucleotide sequence ID" value="XM_007881113.1"/>
</dbReference>
<dbReference type="GeneID" id="19317702"/>
<evidence type="ECO:0000313" key="3">
    <source>
        <dbReference type="Proteomes" id="UP000053664"/>
    </source>
</evidence>
<dbReference type="OrthoDB" id="3349852at2759"/>
<organism evidence="2 3">
    <name type="scientific">Pseudozyma flocculosa PF-1</name>
    <dbReference type="NCBI Taxonomy" id="1277687"/>
    <lineage>
        <taxon>Eukaryota</taxon>
        <taxon>Fungi</taxon>
        <taxon>Dikarya</taxon>
        <taxon>Basidiomycota</taxon>
        <taxon>Ustilaginomycotina</taxon>
        <taxon>Ustilaginomycetes</taxon>
        <taxon>Ustilaginales</taxon>
        <taxon>Ustilaginaceae</taxon>
        <taxon>Pseudozyma</taxon>
    </lineage>
</organism>
<accession>A0A061HDT3</accession>
<sequence length="248" mass="26894">MFKFFCVGIGQLLTFAALVLVILANVGQLTNNIVARNIRFVSLDTTGLQDAISRSGGAAPNNLYASDQRSTIAAGNGIKRDYQWGLYNYCGGEPSGSNRDCVDSTFNFKWDPVNALLADTPQGARNEVQSFLPQNTFTDSDYLRKYSQAAFWLIFIGTILTGLAWLTGFTANRFGFFGAAIFAFLAALALGVGAAIETAIYTKARDAIGNQYGLNLDYGNALWFIWAAFVGCVLSIVPYLISCCTGRD</sequence>
<proteinExistence type="predicted"/>
<keyword evidence="1" id="KW-0812">Transmembrane</keyword>
<keyword evidence="1" id="KW-0472">Membrane</keyword>
<dbReference type="KEGG" id="pfp:PFL1_03594"/>